<dbReference type="HOGENOM" id="CLU_2331814_0_0_11"/>
<keyword evidence="2" id="KW-1185">Reference proteome</keyword>
<dbReference type="AlphaFoldDB" id="H8GC66"/>
<evidence type="ECO:0000313" key="1">
    <source>
        <dbReference type="EMBL" id="EHY87743.1"/>
    </source>
</evidence>
<proteinExistence type="predicted"/>
<sequence length="105" mass="11490">MSRETRASAVLAGPDEVRSWQEDLYRHLHGWSASEDFSDLVGNHGIAYSYWGIGGIDPEQYDRAAREGRLGQDIPANHSPGFAPAIQPTLDVGTQALVVAALEWL</sequence>
<dbReference type="Gene3D" id="3.40.630.10">
    <property type="entry name" value="Zn peptidases"/>
    <property type="match status" value="1"/>
</dbReference>
<reference evidence="1 2" key="1">
    <citation type="journal article" date="2012" name="Stand. Genomic Sci.">
        <title>Genome sequence of the soil bacterium Saccharomonospora azurea type strain (NA-128(T)).</title>
        <authorList>
            <person name="Klenk H.P."/>
            <person name="Held B."/>
            <person name="Lucas S."/>
            <person name="Lapidus A."/>
            <person name="Copeland A."/>
            <person name="Hammon N."/>
            <person name="Pitluck S."/>
            <person name="Goodwin L.A."/>
            <person name="Han C."/>
            <person name="Tapia R."/>
            <person name="Brambilla E.M."/>
            <person name="Potter G."/>
            <person name="Land M."/>
            <person name="Ivanova N."/>
            <person name="Rohde M."/>
            <person name="Goker M."/>
            <person name="Detter J.C."/>
            <person name="Kyrpides N.C."/>
            <person name="Woyke T."/>
        </authorList>
    </citation>
    <scope>NUCLEOTIDE SEQUENCE [LARGE SCALE GENOMIC DNA]</scope>
    <source>
        <strain evidence="1 2">NA-128</strain>
    </source>
</reference>
<organism evidence="1 2">
    <name type="scientific">Saccharomonospora azurea NA-128</name>
    <dbReference type="NCBI Taxonomy" id="882081"/>
    <lineage>
        <taxon>Bacteria</taxon>
        <taxon>Bacillati</taxon>
        <taxon>Actinomycetota</taxon>
        <taxon>Actinomycetes</taxon>
        <taxon>Pseudonocardiales</taxon>
        <taxon>Pseudonocardiaceae</taxon>
        <taxon>Saccharomonospora</taxon>
    </lineage>
</organism>
<protein>
    <recommendedName>
        <fullName evidence="3">Amidohydrolase</fullName>
    </recommendedName>
</protein>
<dbReference type="EMBL" id="CM001466">
    <property type="protein sequence ID" value="EHY87743.1"/>
    <property type="molecule type" value="Genomic_DNA"/>
</dbReference>
<gene>
    <name evidence="1" type="ORF">SacazDRAFT_00795</name>
</gene>
<name>H8GC66_9PSEU</name>
<evidence type="ECO:0008006" key="3">
    <source>
        <dbReference type="Google" id="ProtNLM"/>
    </source>
</evidence>
<evidence type="ECO:0000313" key="2">
    <source>
        <dbReference type="Proteomes" id="UP000004705"/>
    </source>
</evidence>
<dbReference type="Proteomes" id="UP000004705">
    <property type="component" value="Chromosome"/>
</dbReference>
<dbReference type="RefSeq" id="WP_005438857.1">
    <property type="nucleotide sequence ID" value="NZ_CM001466.1"/>
</dbReference>
<accession>H8GC66</accession>